<feature type="non-terminal residue" evidence="2">
    <location>
        <position position="172"/>
    </location>
</feature>
<feature type="signal peptide" evidence="1">
    <location>
        <begin position="1"/>
        <end position="19"/>
    </location>
</feature>
<evidence type="ECO:0000313" key="2">
    <source>
        <dbReference type="EMBL" id="VUZ46656.1"/>
    </source>
</evidence>
<keyword evidence="1" id="KW-0732">Signal</keyword>
<sequence length="172" mass="19606">VPNCFIFALILYIAKGCITQRRTFDVKIDVFETINSAAKEIGYYRAVIDPVPAGDSWDLGNTRVLFNELCLRLPPNTRGFHGHVSNFSAAPRNDKDSTRISLKSKFTYISYRISDYIKNWTFCVDALCEEGSRTRLHPIMHGEKCAQRVFTSITKNHQIKLSCVFNVTSYTP</sequence>
<proteinExistence type="predicted"/>
<feature type="non-terminal residue" evidence="2">
    <location>
        <position position="1"/>
    </location>
</feature>
<evidence type="ECO:0000256" key="1">
    <source>
        <dbReference type="SAM" id="SignalP"/>
    </source>
</evidence>
<accession>A0A564YHH5</accession>
<evidence type="ECO:0000313" key="3">
    <source>
        <dbReference type="Proteomes" id="UP000321570"/>
    </source>
</evidence>
<protein>
    <submittedName>
        <fullName evidence="2">Uncharacterized protein</fullName>
    </submittedName>
</protein>
<feature type="chain" id="PRO_5021747159" evidence="1">
    <location>
        <begin position="20"/>
        <end position="172"/>
    </location>
</feature>
<gene>
    <name evidence="2" type="ORF">WMSIL1_LOCUS6471</name>
</gene>
<reference evidence="2 3" key="1">
    <citation type="submission" date="2019-07" db="EMBL/GenBank/DDBJ databases">
        <authorList>
            <person name="Jastrzebski P J."/>
            <person name="Paukszto L."/>
            <person name="Jastrzebski P J."/>
        </authorList>
    </citation>
    <scope>NUCLEOTIDE SEQUENCE [LARGE SCALE GENOMIC DNA]</scope>
    <source>
        <strain evidence="2 3">WMS-il1</strain>
    </source>
</reference>
<name>A0A564YHH5_HYMDI</name>
<dbReference type="Proteomes" id="UP000321570">
    <property type="component" value="Unassembled WGS sequence"/>
</dbReference>
<keyword evidence="3" id="KW-1185">Reference proteome</keyword>
<organism evidence="2 3">
    <name type="scientific">Hymenolepis diminuta</name>
    <name type="common">Rat tapeworm</name>
    <dbReference type="NCBI Taxonomy" id="6216"/>
    <lineage>
        <taxon>Eukaryota</taxon>
        <taxon>Metazoa</taxon>
        <taxon>Spiralia</taxon>
        <taxon>Lophotrochozoa</taxon>
        <taxon>Platyhelminthes</taxon>
        <taxon>Cestoda</taxon>
        <taxon>Eucestoda</taxon>
        <taxon>Cyclophyllidea</taxon>
        <taxon>Hymenolepididae</taxon>
        <taxon>Hymenolepis</taxon>
    </lineage>
</organism>
<dbReference type="EMBL" id="CABIJS010000222">
    <property type="protein sequence ID" value="VUZ46656.1"/>
    <property type="molecule type" value="Genomic_DNA"/>
</dbReference>
<dbReference type="AlphaFoldDB" id="A0A564YHH5"/>